<dbReference type="Proteomes" id="UP000030745">
    <property type="component" value="Unassembled WGS sequence"/>
</dbReference>
<sequence>MVAEDGLLVVVNGIGMPVLIRAYGDVLLPPNAAVSVVSALFHATLDSKTVLTSVASQAYAITYRHLPTSGVLLAFFHRRYAAGIDGVLTWLEHCLCLFVGPTLLLSTDAGALKFELARSHVVESLDWLVAHRAEMDLALGQPVSTPGDIACLDDILTWHSDMYVLSHGVVVGDRGDVRSTLTRHEMVLSVVLAKQFALQSKDKQLQHAMYTAGTRKRQIVLVRVAPNVAWFGLADDAVPTSVIQSTVVDKLALWCSCTDVSRLSRSSLALEKALTGPLLGFA</sequence>
<dbReference type="EMBL" id="KK583244">
    <property type="protein sequence ID" value="KDO24234.1"/>
    <property type="molecule type" value="Genomic_DNA"/>
</dbReference>
<name>A0A067C0F7_SAPPC</name>
<dbReference type="RefSeq" id="XP_012205010.1">
    <property type="nucleotide sequence ID" value="XM_012349620.1"/>
</dbReference>
<dbReference type="OrthoDB" id="78656at2759"/>
<keyword evidence="2" id="KW-1185">Reference proteome</keyword>
<evidence type="ECO:0000313" key="2">
    <source>
        <dbReference type="Proteomes" id="UP000030745"/>
    </source>
</evidence>
<dbReference type="OMA" id="TPGDIAC"/>
<organism evidence="1 2">
    <name type="scientific">Saprolegnia parasitica (strain CBS 223.65)</name>
    <dbReference type="NCBI Taxonomy" id="695850"/>
    <lineage>
        <taxon>Eukaryota</taxon>
        <taxon>Sar</taxon>
        <taxon>Stramenopiles</taxon>
        <taxon>Oomycota</taxon>
        <taxon>Saprolegniomycetes</taxon>
        <taxon>Saprolegniales</taxon>
        <taxon>Saprolegniaceae</taxon>
        <taxon>Saprolegnia</taxon>
    </lineage>
</organism>
<reference evidence="1 2" key="1">
    <citation type="journal article" date="2013" name="PLoS Genet.">
        <title>Distinctive expansion of potential virulence genes in the genome of the oomycete fish pathogen Saprolegnia parasitica.</title>
        <authorList>
            <person name="Jiang R.H."/>
            <person name="de Bruijn I."/>
            <person name="Haas B.J."/>
            <person name="Belmonte R."/>
            <person name="Lobach L."/>
            <person name="Christie J."/>
            <person name="van den Ackerveken G."/>
            <person name="Bottin A."/>
            <person name="Bulone V."/>
            <person name="Diaz-Moreno S.M."/>
            <person name="Dumas B."/>
            <person name="Fan L."/>
            <person name="Gaulin E."/>
            <person name="Govers F."/>
            <person name="Grenville-Briggs L.J."/>
            <person name="Horner N.R."/>
            <person name="Levin J.Z."/>
            <person name="Mammella M."/>
            <person name="Meijer H.J."/>
            <person name="Morris P."/>
            <person name="Nusbaum C."/>
            <person name="Oome S."/>
            <person name="Phillips A.J."/>
            <person name="van Rooyen D."/>
            <person name="Rzeszutek E."/>
            <person name="Saraiva M."/>
            <person name="Secombes C.J."/>
            <person name="Seidl M.F."/>
            <person name="Snel B."/>
            <person name="Stassen J.H."/>
            <person name="Sykes S."/>
            <person name="Tripathy S."/>
            <person name="van den Berg H."/>
            <person name="Vega-Arreguin J.C."/>
            <person name="Wawra S."/>
            <person name="Young S.K."/>
            <person name="Zeng Q."/>
            <person name="Dieguez-Uribeondo J."/>
            <person name="Russ C."/>
            <person name="Tyler B.M."/>
            <person name="van West P."/>
        </authorList>
    </citation>
    <scope>NUCLEOTIDE SEQUENCE [LARGE SCALE GENOMIC DNA]</scope>
    <source>
        <strain evidence="1 2">CBS 223.65</strain>
    </source>
</reference>
<gene>
    <name evidence="1" type="ORF">SPRG_09870</name>
</gene>
<dbReference type="GeneID" id="24132015"/>
<dbReference type="AlphaFoldDB" id="A0A067C0F7"/>
<proteinExistence type="predicted"/>
<protein>
    <recommendedName>
        <fullName evidence="3">FUZ/MON1/HPS1 first Longin domain-containing protein</fullName>
    </recommendedName>
</protein>
<evidence type="ECO:0008006" key="3">
    <source>
        <dbReference type="Google" id="ProtNLM"/>
    </source>
</evidence>
<dbReference type="VEuPathDB" id="FungiDB:SPRG_09870"/>
<accession>A0A067C0F7</accession>
<dbReference type="KEGG" id="spar:SPRG_09870"/>
<evidence type="ECO:0000313" key="1">
    <source>
        <dbReference type="EMBL" id="KDO24234.1"/>
    </source>
</evidence>